<evidence type="ECO:0000256" key="1">
    <source>
        <dbReference type="ARBA" id="ARBA00001936"/>
    </source>
</evidence>
<comment type="cofactor">
    <cofactor evidence="2">
        <name>Mg(2+)</name>
        <dbReference type="ChEBI" id="CHEBI:18420"/>
    </cofactor>
</comment>
<dbReference type="InterPro" id="IPR010672">
    <property type="entry name" value="IMP_biosynth_PurP_N"/>
</dbReference>
<keyword evidence="5 10" id="KW-0547">Nucleotide-binding</keyword>
<dbReference type="UniPathway" id="UPA00074">
    <property type="reaction ID" value="UER00134"/>
</dbReference>
<evidence type="ECO:0000313" key="13">
    <source>
        <dbReference type="Proteomes" id="UP000185744"/>
    </source>
</evidence>
<name>A0A1Q6DXV5_METT1</name>
<dbReference type="AlphaFoldDB" id="A0A1Q6DXV5"/>
<comment type="pathway">
    <text evidence="10">Purine metabolism; IMP biosynthesis via de novo pathway; 5-formamido-1-(5-phospho-D-ribosyl)imidazole-4-carboxamide from 5-amino-1-(5-phospho-D-ribosyl)imidazole-4-carboxamide (formate route): step 1/1.</text>
</comment>
<keyword evidence="6 10" id="KW-0658">Purine biosynthesis</keyword>
<dbReference type="InterPro" id="IPR023656">
    <property type="entry name" value="IMP_biosynth_PurP"/>
</dbReference>
<dbReference type="EC" id="6.3.4.23" evidence="10"/>
<dbReference type="InterPro" id="IPR011761">
    <property type="entry name" value="ATP-grasp"/>
</dbReference>
<dbReference type="InterPro" id="IPR016185">
    <property type="entry name" value="PreATP-grasp_dom_sf"/>
</dbReference>
<dbReference type="InterPro" id="IPR009720">
    <property type="entry name" value="IMP_biosynth_PurP_C"/>
</dbReference>
<dbReference type="STRING" id="1903181.BTN85_1695"/>
<keyword evidence="9" id="KW-0464">Manganese</keyword>
<evidence type="ECO:0000256" key="6">
    <source>
        <dbReference type="ARBA" id="ARBA00022755"/>
    </source>
</evidence>
<feature type="binding site" evidence="10">
    <location>
        <position position="90"/>
    </location>
    <ligand>
        <name>5-amino-1-(5-phospho-beta-D-ribosyl)imidazole-4-carboxamide</name>
        <dbReference type="ChEBI" id="CHEBI:58475"/>
    </ligand>
</feature>
<protein>
    <recommendedName>
        <fullName evidence="10">5-formaminoimidazole-4-carboxamide-1-(beta)-D-ribofuranosyl 5'-monophosphate synthetase</fullName>
        <ecNumber evidence="10">6.3.4.23</ecNumber>
    </recommendedName>
    <alternativeName>
        <fullName evidence="10">5-aminoimidazole-4-carboxamide-1-beta-D-ribofuranosyl 5'-monophosphate--formate ligase</fullName>
    </alternativeName>
</protein>
<evidence type="ECO:0000313" key="12">
    <source>
        <dbReference type="EMBL" id="OKY79187.1"/>
    </source>
</evidence>
<feature type="binding site" evidence="10">
    <location>
        <position position="225"/>
    </location>
    <ligand>
        <name>ATP</name>
        <dbReference type="ChEBI" id="CHEBI:30616"/>
    </ligand>
</feature>
<evidence type="ECO:0000256" key="10">
    <source>
        <dbReference type="HAMAP-Rule" id="MF_01163"/>
    </source>
</evidence>
<dbReference type="GO" id="GO:0016879">
    <property type="term" value="F:ligase activity, forming carbon-nitrogen bonds"/>
    <property type="evidence" value="ECO:0007669"/>
    <property type="project" value="UniProtKB-UniRule"/>
</dbReference>
<dbReference type="Pfam" id="PF06973">
    <property type="entry name" value="DUF1297"/>
    <property type="match status" value="1"/>
</dbReference>
<dbReference type="Pfam" id="PF06849">
    <property type="entry name" value="DUF1246"/>
    <property type="match status" value="1"/>
</dbReference>
<accession>A0A1Q6DXV5</accession>
<dbReference type="SUPFAM" id="SSF56059">
    <property type="entry name" value="Glutathione synthetase ATP-binding domain-like"/>
    <property type="match status" value="1"/>
</dbReference>
<organism evidence="12 13">
    <name type="scientific">Methanohalarchaeum thermophilum</name>
    <dbReference type="NCBI Taxonomy" id="1903181"/>
    <lineage>
        <taxon>Archaea</taxon>
        <taxon>Methanobacteriati</taxon>
        <taxon>Methanobacteriota</taxon>
        <taxon>Methanonatronarchaeia</taxon>
        <taxon>Methanonatronarchaeales</taxon>
        <taxon>Methanonatronarchaeaceae</taxon>
        <taxon>Candidatus Methanohalarchaeum</taxon>
    </lineage>
</organism>
<gene>
    <name evidence="10" type="primary">purP</name>
    <name evidence="12" type="ORF">BTN85_1695</name>
</gene>
<comment type="cofactor">
    <cofactor evidence="1">
        <name>Mn(2+)</name>
        <dbReference type="ChEBI" id="CHEBI:29035"/>
    </cofactor>
</comment>
<comment type="catalytic activity">
    <reaction evidence="10">
        <text>5-amino-1-(5-phospho-beta-D-ribosyl)imidazole-4-carboxamide + formate + ATP = 5-formamido-1-(5-phospho-D-ribosyl)imidazole-4-carboxamide + ADP + phosphate</text>
        <dbReference type="Rhea" id="RHEA:24836"/>
        <dbReference type="ChEBI" id="CHEBI:15740"/>
        <dbReference type="ChEBI" id="CHEBI:30616"/>
        <dbReference type="ChEBI" id="CHEBI:43474"/>
        <dbReference type="ChEBI" id="CHEBI:58467"/>
        <dbReference type="ChEBI" id="CHEBI:58475"/>
        <dbReference type="ChEBI" id="CHEBI:456216"/>
        <dbReference type="EC" id="6.3.4.23"/>
    </reaction>
</comment>
<evidence type="ECO:0000256" key="7">
    <source>
        <dbReference type="ARBA" id="ARBA00022840"/>
    </source>
</evidence>
<comment type="caution">
    <text evidence="12">The sequence shown here is derived from an EMBL/GenBank/DDBJ whole genome shotgun (WGS) entry which is preliminary data.</text>
</comment>
<dbReference type="Proteomes" id="UP000185744">
    <property type="component" value="Unassembled WGS sequence"/>
</dbReference>
<keyword evidence="13" id="KW-1185">Reference proteome</keyword>
<evidence type="ECO:0000256" key="5">
    <source>
        <dbReference type="ARBA" id="ARBA00022741"/>
    </source>
</evidence>
<comment type="similarity">
    <text evidence="10">Belongs to the phosphohexose mutase family.</text>
</comment>
<reference evidence="12" key="1">
    <citation type="submission" date="2016-12" db="EMBL/GenBank/DDBJ databases">
        <title>Discovery of methanogenic haloarchaea.</title>
        <authorList>
            <person name="Sorokin D.Y."/>
            <person name="Makarova K.S."/>
            <person name="Abbas B."/>
            <person name="Ferrer M."/>
            <person name="Golyshin P.N."/>
        </authorList>
    </citation>
    <scope>NUCLEOTIDE SEQUENCE [LARGE SCALE GENOMIC DNA]</scope>
    <source>
        <strain evidence="12">HMET1</strain>
    </source>
</reference>
<proteinExistence type="inferred from homology"/>
<evidence type="ECO:0000256" key="3">
    <source>
        <dbReference type="ARBA" id="ARBA00022598"/>
    </source>
</evidence>
<comment type="function">
    <text evidence="10">Catalyzes the ATP- and formate-dependent formylation of 5-aminoimidazole-4-carboxamide-1-beta-d-ribofuranosyl 5'-monophosphate (AICAR) to 5-formaminoimidazole-4-carboxamide-1-beta-d-ribofuranosyl 5'-monophosphate (FAICAR) in the absence of folates.</text>
</comment>
<feature type="binding site" evidence="10">
    <location>
        <position position="253"/>
    </location>
    <ligand>
        <name>5-amino-1-(5-phospho-beta-D-ribosyl)imidazole-4-carboxamide</name>
        <dbReference type="ChEBI" id="CHEBI:58475"/>
    </ligand>
</feature>
<evidence type="ECO:0000256" key="8">
    <source>
        <dbReference type="ARBA" id="ARBA00022842"/>
    </source>
</evidence>
<feature type="domain" description="ATP-grasp" evidence="11">
    <location>
        <begin position="118"/>
        <end position="347"/>
    </location>
</feature>
<evidence type="ECO:0000256" key="4">
    <source>
        <dbReference type="ARBA" id="ARBA00022723"/>
    </source>
</evidence>
<dbReference type="PANTHER" id="PTHR38147">
    <property type="entry name" value="5-FORMAMINOIMIDAZOLE-4-CARBOXAMIDE-1-(BETA)-D-RIBOFURANOSYL 5'-MONOPHOSPHATE SYNTHETASE-RELATED"/>
    <property type="match status" value="1"/>
</dbReference>
<keyword evidence="3 10" id="KW-0436">Ligase</keyword>
<dbReference type="GO" id="GO:0000287">
    <property type="term" value="F:magnesium ion binding"/>
    <property type="evidence" value="ECO:0007669"/>
    <property type="project" value="InterPro"/>
</dbReference>
<dbReference type="PANTHER" id="PTHR38147:SF2">
    <property type="entry name" value="5-FORMAMINOIMIDAZOLE-4-CARBOXAMIDE-1-(BETA)-D-RIBOFURANOSYL 5'-MONOPHOSPHATE SYNTHETASE"/>
    <property type="match status" value="1"/>
</dbReference>
<dbReference type="InParanoid" id="A0A1Q6DXV5"/>
<dbReference type="Gene3D" id="3.40.50.20">
    <property type="match status" value="1"/>
</dbReference>
<evidence type="ECO:0000259" key="11">
    <source>
        <dbReference type="PROSITE" id="PS50975"/>
    </source>
</evidence>
<keyword evidence="7 10" id="KW-0067">ATP-binding</keyword>
<dbReference type="EMBL" id="MSDW01000001">
    <property type="protein sequence ID" value="OKY79187.1"/>
    <property type="molecule type" value="Genomic_DNA"/>
</dbReference>
<dbReference type="PIRSF" id="PIRSF004602">
    <property type="entry name" value="ATPgrasp_PurP"/>
    <property type="match status" value="1"/>
</dbReference>
<keyword evidence="4" id="KW-0479">Metal-binding</keyword>
<dbReference type="Gene3D" id="3.30.470.20">
    <property type="entry name" value="ATP-grasp fold, B domain"/>
    <property type="match status" value="1"/>
</dbReference>
<feature type="binding site" evidence="10">
    <location>
        <position position="23"/>
    </location>
    <ligand>
        <name>5-amino-1-(5-phospho-beta-D-ribosyl)imidazole-4-carboxamide</name>
        <dbReference type="ChEBI" id="CHEBI:58475"/>
    </ligand>
</feature>
<keyword evidence="8" id="KW-0460">Magnesium</keyword>
<dbReference type="GO" id="GO:0006189">
    <property type="term" value="P:'de novo' IMP biosynthetic process"/>
    <property type="evidence" value="ECO:0007669"/>
    <property type="project" value="UniProtKB-UniRule"/>
</dbReference>
<dbReference type="GO" id="GO:0005524">
    <property type="term" value="F:ATP binding"/>
    <property type="evidence" value="ECO:0007669"/>
    <property type="project" value="UniProtKB-UniRule"/>
</dbReference>
<sequence>MGISEIIKDYDRNKLTIGTIGSHSALNILRGAKDLGFNTLCVCEKKSKITYDRFDVADKFIVVEDYEEILKNQNIKKLKKNNTILVPHGSFNAYLGQKVLDLAVPYFGNREILTWETDREKQRKWLKKANIKLPETYEDPSEIGDNLVIAKFPGAKGGKGYFIADSEESFHEKADEMQKKGHITEKEKENIHLQDYIIGVNAYPQFFRSILEDEVELLGMDRRYESTVDSIGKIPAQVQEEIKPNPTYTVTGNFPMTLRESLLSELFRMGDNVVDVSSNISEPGLIGPFCLETVFTEDLEVYTFEISARIVAGSNVGIGGSPYAYTKYGKNMYMGKRIAKEIKEAVKQNKLTKILS</sequence>
<dbReference type="PROSITE" id="PS50975">
    <property type="entry name" value="ATP_GRASP"/>
    <property type="match status" value="1"/>
</dbReference>
<dbReference type="SUPFAM" id="SSF52440">
    <property type="entry name" value="PreATP-grasp domain"/>
    <property type="match status" value="1"/>
</dbReference>
<evidence type="ECO:0000256" key="2">
    <source>
        <dbReference type="ARBA" id="ARBA00001946"/>
    </source>
</evidence>
<dbReference type="Gene3D" id="3.30.1490.20">
    <property type="entry name" value="ATP-grasp fold, A domain"/>
    <property type="match status" value="1"/>
</dbReference>
<dbReference type="HAMAP" id="MF_01163">
    <property type="entry name" value="IMP_biosynth_PurP"/>
    <property type="match status" value="1"/>
</dbReference>
<evidence type="ECO:0000256" key="9">
    <source>
        <dbReference type="ARBA" id="ARBA00023211"/>
    </source>
</evidence>
<dbReference type="InterPro" id="IPR013815">
    <property type="entry name" value="ATP_grasp_subdomain_1"/>
</dbReference>